<name>A0A835BNI4_9POAL</name>
<evidence type="ECO:0000313" key="2">
    <source>
        <dbReference type="Proteomes" id="UP000636709"/>
    </source>
</evidence>
<reference evidence="1" key="1">
    <citation type="submission" date="2020-07" db="EMBL/GenBank/DDBJ databases">
        <title>Genome sequence and genetic diversity analysis of an under-domesticated orphan crop, white fonio (Digitaria exilis).</title>
        <authorList>
            <person name="Bennetzen J.L."/>
            <person name="Chen S."/>
            <person name="Ma X."/>
            <person name="Wang X."/>
            <person name="Yssel A.E.J."/>
            <person name="Chaluvadi S.R."/>
            <person name="Johnson M."/>
            <person name="Gangashetty P."/>
            <person name="Hamidou F."/>
            <person name="Sanogo M.D."/>
            <person name="Zwaenepoel A."/>
            <person name="Wallace J."/>
            <person name="Van De Peer Y."/>
            <person name="Van Deynze A."/>
        </authorList>
    </citation>
    <scope>NUCLEOTIDE SEQUENCE</scope>
    <source>
        <tissue evidence="1">Leaves</tissue>
    </source>
</reference>
<evidence type="ECO:0000313" key="1">
    <source>
        <dbReference type="EMBL" id="KAF8693667.1"/>
    </source>
</evidence>
<sequence length="15" mass="1932">MQLERVWPKPPFQLY</sequence>
<accession>A0A835BNI4</accession>
<proteinExistence type="predicted"/>
<organism evidence="1 2">
    <name type="scientific">Digitaria exilis</name>
    <dbReference type="NCBI Taxonomy" id="1010633"/>
    <lineage>
        <taxon>Eukaryota</taxon>
        <taxon>Viridiplantae</taxon>
        <taxon>Streptophyta</taxon>
        <taxon>Embryophyta</taxon>
        <taxon>Tracheophyta</taxon>
        <taxon>Spermatophyta</taxon>
        <taxon>Magnoliopsida</taxon>
        <taxon>Liliopsida</taxon>
        <taxon>Poales</taxon>
        <taxon>Poaceae</taxon>
        <taxon>PACMAD clade</taxon>
        <taxon>Panicoideae</taxon>
        <taxon>Panicodae</taxon>
        <taxon>Paniceae</taxon>
        <taxon>Anthephorinae</taxon>
        <taxon>Digitaria</taxon>
    </lineage>
</organism>
<keyword evidence="2" id="KW-1185">Reference proteome</keyword>
<gene>
    <name evidence="1" type="ORF">HU200_039078</name>
</gene>
<protein>
    <submittedName>
        <fullName evidence="1">Uncharacterized protein</fullName>
    </submittedName>
</protein>
<comment type="caution">
    <text evidence="1">The sequence shown here is derived from an EMBL/GenBank/DDBJ whole genome shotgun (WGS) entry which is preliminary data.</text>
</comment>
<dbReference type="Proteomes" id="UP000636709">
    <property type="component" value="Unassembled WGS sequence"/>
</dbReference>
<dbReference type="EMBL" id="JACEFO010001924">
    <property type="protein sequence ID" value="KAF8693667.1"/>
    <property type="molecule type" value="Genomic_DNA"/>
</dbReference>